<protein>
    <submittedName>
        <fullName evidence="1">Uncharacterized protein</fullName>
    </submittedName>
</protein>
<sequence>MYHQVSRALSYLSYFDKVRTFWEANSISITSKKNDKITDSKGQMKISGAESMRSKIIKNKKTYS</sequence>
<proteinExistence type="predicted"/>
<gene>
    <name evidence="1" type="ORF">CO165_03795</name>
</gene>
<dbReference type="Proteomes" id="UP000229647">
    <property type="component" value="Unassembled WGS sequence"/>
</dbReference>
<name>A0A2M7XXD5_9BACT</name>
<comment type="caution">
    <text evidence="1">The sequence shown here is derived from an EMBL/GenBank/DDBJ whole genome shotgun (WGS) entry which is preliminary data.</text>
</comment>
<organism evidence="1 2">
    <name type="scientific">Candidatus Roizmanbacteria bacterium CG_4_9_14_3_um_filter_33_18</name>
    <dbReference type="NCBI Taxonomy" id="1974841"/>
    <lineage>
        <taxon>Bacteria</taxon>
        <taxon>Candidatus Roizmaniibacteriota</taxon>
    </lineage>
</organism>
<evidence type="ECO:0000313" key="2">
    <source>
        <dbReference type="Proteomes" id="UP000229647"/>
    </source>
</evidence>
<reference evidence="2" key="1">
    <citation type="submission" date="2017-09" db="EMBL/GenBank/DDBJ databases">
        <title>Depth-based differentiation of microbial function through sediment-hosted aquifers and enrichment of novel symbionts in the deep terrestrial subsurface.</title>
        <authorList>
            <person name="Probst A.J."/>
            <person name="Ladd B."/>
            <person name="Jarett J.K."/>
            <person name="Geller-Mcgrath D.E."/>
            <person name="Sieber C.M.K."/>
            <person name="Emerson J.B."/>
            <person name="Anantharaman K."/>
            <person name="Thomas B.C."/>
            <person name="Malmstrom R."/>
            <person name="Stieglmeier M."/>
            <person name="Klingl A."/>
            <person name="Woyke T."/>
            <person name="Ryan C.M."/>
            <person name="Banfield J.F."/>
        </authorList>
    </citation>
    <scope>NUCLEOTIDE SEQUENCE [LARGE SCALE GENOMIC DNA]</scope>
</reference>
<accession>A0A2M7XXD5</accession>
<dbReference type="EMBL" id="PFWL01000156">
    <property type="protein sequence ID" value="PJA55389.1"/>
    <property type="molecule type" value="Genomic_DNA"/>
</dbReference>
<evidence type="ECO:0000313" key="1">
    <source>
        <dbReference type="EMBL" id="PJA55389.1"/>
    </source>
</evidence>
<dbReference type="AlphaFoldDB" id="A0A2M7XXD5"/>